<keyword evidence="3 5" id="KW-0378">Hydrolase</keyword>
<evidence type="ECO:0000256" key="2">
    <source>
        <dbReference type="ARBA" id="ARBA00022723"/>
    </source>
</evidence>
<dbReference type="PANTHER" id="PTHR46470">
    <property type="entry name" value="N-ACYLNEURAMINATE-9-PHOSPHATASE"/>
    <property type="match status" value="1"/>
</dbReference>
<dbReference type="NCBIfam" id="TIGR01549">
    <property type="entry name" value="HAD-SF-IA-v1"/>
    <property type="match status" value="1"/>
</dbReference>
<keyword evidence="2" id="KW-0479">Metal-binding</keyword>
<accession>E6TS81</accession>
<dbReference type="AlphaFoldDB" id="E6TS81"/>
<dbReference type="PANTHER" id="PTHR46470:SF2">
    <property type="entry name" value="GLYCERALDEHYDE 3-PHOSPHATE PHOSPHATASE"/>
    <property type="match status" value="1"/>
</dbReference>
<protein>
    <submittedName>
        <fullName evidence="5">Haloacid dehalogenase domain protein hydrolase</fullName>
    </submittedName>
</protein>
<dbReference type="Proteomes" id="UP000001401">
    <property type="component" value="Chromosome"/>
</dbReference>
<dbReference type="SFLD" id="SFLDS00003">
    <property type="entry name" value="Haloacid_Dehalogenase"/>
    <property type="match status" value="1"/>
</dbReference>
<evidence type="ECO:0000256" key="4">
    <source>
        <dbReference type="ARBA" id="ARBA00022842"/>
    </source>
</evidence>
<dbReference type="InterPro" id="IPR006439">
    <property type="entry name" value="HAD-SF_hydro_IA"/>
</dbReference>
<name>E6TS81_EVAC2</name>
<evidence type="ECO:0000313" key="5">
    <source>
        <dbReference type="EMBL" id="ADU31850.1"/>
    </source>
</evidence>
<evidence type="ECO:0000313" key="6">
    <source>
        <dbReference type="Proteomes" id="UP000001401"/>
    </source>
</evidence>
<dbReference type="InterPro" id="IPR041492">
    <property type="entry name" value="HAD_2"/>
</dbReference>
<dbReference type="Gene3D" id="1.10.150.520">
    <property type="match status" value="1"/>
</dbReference>
<comment type="cofactor">
    <cofactor evidence="1">
        <name>Mg(2+)</name>
        <dbReference type="ChEBI" id="CHEBI:18420"/>
    </cofactor>
</comment>
<dbReference type="GO" id="GO:0044281">
    <property type="term" value="P:small molecule metabolic process"/>
    <property type="evidence" value="ECO:0007669"/>
    <property type="project" value="UniProtKB-ARBA"/>
</dbReference>
<dbReference type="Gene3D" id="3.40.50.1000">
    <property type="entry name" value="HAD superfamily/HAD-like"/>
    <property type="match status" value="1"/>
</dbReference>
<dbReference type="STRING" id="649639.Bcell_3609"/>
<dbReference type="GO" id="GO:0046872">
    <property type="term" value="F:metal ion binding"/>
    <property type="evidence" value="ECO:0007669"/>
    <property type="project" value="UniProtKB-KW"/>
</dbReference>
<dbReference type="GO" id="GO:0016791">
    <property type="term" value="F:phosphatase activity"/>
    <property type="evidence" value="ECO:0007669"/>
    <property type="project" value="TreeGrafter"/>
</dbReference>
<evidence type="ECO:0000256" key="3">
    <source>
        <dbReference type="ARBA" id="ARBA00022801"/>
    </source>
</evidence>
<dbReference type="OrthoDB" id="9809962at2"/>
<organism evidence="5 6">
    <name type="scientific">Evansella cellulosilytica (strain ATCC 21833 / DSM 2522 / FERM P-1141 / JCM 9156 / N-4)</name>
    <name type="common">Bacillus cellulosilyticus</name>
    <dbReference type="NCBI Taxonomy" id="649639"/>
    <lineage>
        <taxon>Bacteria</taxon>
        <taxon>Bacillati</taxon>
        <taxon>Bacillota</taxon>
        <taxon>Bacilli</taxon>
        <taxon>Bacillales</taxon>
        <taxon>Bacillaceae</taxon>
        <taxon>Evansella</taxon>
    </lineage>
</organism>
<dbReference type="EMBL" id="CP002394">
    <property type="protein sequence ID" value="ADU31850.1"/>
    <property type="molecule type" value="Genomic_DNA"/>
</dbReference>
<dbReference type="HOGENOM" id="CLU_045011_8_3_9"/>
<dbReference type="SFLD" id="SFLDG01129">
    <property type="entry name" value="C1.5:_HAD__Beta-PGM__Phosphata"/>
    <property type="match status" value="1"/>
</dbReference>
<dbReference type="InterPro" id="IPR036412">
    <property type="entry name" value="HAD-like_sf"/>
</dbReference>
<reference evidence="5 6" key="1">
    <citation type="submission" date="2010-12" db="EMBL/GenBank/DDBJ databases">
        <title>Complete sequence of Bacillus cellulosilyticus DSM 2522.</title>
        <authorList>
            <consortium name="US DOE Joint Genome Institute"/>
            <person name="Lucas S."/>
            <person name="Copeland A."/>
            <person name="Lapidus A."/>
            <person name="Cheng J.-F."/>
            <person name="Bruce D."/>
            <person name="Goodwin L."/>
            <person name="Pitluck S."/>
            <person name="Chertkov O."/>
            <person name="Detter J.C."/>
            <person name="Han C."/>
            <person name="Tapia R."/>
            <person name="Land M."/>
            <person name="Hauser L."/>
            <person name="Jeffries C."/>
            <person name="Kyrpides N."/>
            <person name="Ivanova N."/>
            <person name="Mikhailova N."/>
            <person name="Brumm P."/>
            <person name="Mead D."/>
            <person name="Woyke T."/>
        </authorList>
    </citation>
    <scope>NUCLEOTIDE SEQUENCE [LARGE SCALE GENOMIC DNA]</scope>
    <source>
        <strain evidence="6">ATCC 21833 / DSM 2522 / FERM P-1141 / JCM 9156 / N-4</strain>
    </source>
</reference>
<proteinExistence type="predicted"/>
<evidence type="ECO:0000256" key="1">
    <source>
        <dbReference type="ARBA" id="ARBA00001946"/>
    </source>
</evidence>
<dbReference type="InterPro" id="IPR051400">
    <property type="entry name" value="HAD-like_hydrolase"/>
</dbReference>
<dbReference type="eggNOG" id="COG1011">
    <property type="taxonomic scope" value="Bacteria"/>
</dbReference>
<keyword evidence="4" id="KW-0460">Magnesium</keyword>
<sequence length="227" mass="26081">MEKNIPIFDLDDTLFCEHEYVRSGFNAVAKYVVGKFPNLNQETLYNSFIKEWMISGRGRVFNAVCQRYNIDVSIDKLINVYRNHRPLIDLYNDAKSLISFLKRQNIPIGIITDGNSIMQWRKIEALGLNELVSSIIVSDDLGSSCWKPSDIPYKEVSKVLNTSLNECIYIGDNPHKDFVTAKRLGMKTIRIIRPVGDHMKISLDKHYEADKKIYSLLELRKDFGGGE</sequence>
<dbReference type="SUPFAM" id="SSF56784">
    <property type="entry name" value="HAD-like"/>
    <property type="match status" value="1"/>
</dbReference>
<keyword evidence="6" id="KW-1185">Reference proteome</keyword>
<dbReference type="KEGG" id="bco:Bcell_3609"/>
<gene>
    <name evidence="5" type="ordered locus">Bcell_3609</name>
</gene>
<dbReference type="RefSeq" id="WP_013490181.1">
    <property type="nucleotide sequence ID" value="NC_014829.1"/>
</dbReference>
<dbReference type="InterPro" id="IPR023214">
    <property type="entry name" value="HAD_sf"/>
</dbReference>
<dbReference type="Pfam" id="PF13419">
    <property type="entry name" value="HAD_2"/>
    <property type="match status" value="1"/>
</dbReference>